<keyword evidence="2" id="KW-1185">Reference proteome</keyword>
<protein>
    <recommendedName>
        <fullName evidence="3">Phage late control D family protein</fullName>
    </recommendedName>
</protein>
<reference evidence="1 2" key="1">
    <citation type="journal article" date="2014" name="Int. J. Syst. Evol. Microbiol.">
        <title>Complete genome sequence of Corynebacterium casei LMG S-19264T (=DSM 44701T), isolated from a smear-ripened cheese.</title>
        <authorList>
            <consortium name="US DOE Joint Genome Institute (JGI-PGF)"/>
            <person name="Walter F."/>
            <person name="Albersmeier A."/>
            <person name="Kalinowski J."/>
            <person name="Ruckert C."/>
        </authorList>
    </citation>
    <scope>NUCLEOTIDE SEQUENCE [LARGE SCALE GENOMIC DNA]</scope>
    <source>
        <strain evidence="1 2">CGMCC 1.15286</strain>
    </source>
</reference>
<evidence type="ECO:0000313" key="1">
    <source>
        <dbReference type="EMBL" id="GGG77813.1"/>
    </source>
</evidence>
<dbReference type="Proteomes" id="UP000600247">
    <property type="component" value="Unassembled WGS sequence"/>
</dbReference>
<organism evidence="1 2">
    <name type="scientific">Paenibacillus radicis</name>
    <name type="common">ex Gao et al. 2016</name>
    <dbReference type="NCBI Taxonomy" id="1737354"/>
    <lineage>
        <taxon>Bacteria</taxon>
        <taxon>Bacillati</taxon>
        <taxon>Bacillota</taxon>
        <taxon>Bacilli</taxon>
        <taxon>Bacillales</taxon>
        <taxon>Paenibacillaceae</taxon>
        <taxon>Paenibacillus</taxon>
    </lineage>
</organism>
<dbReference type="EMBL" id="BMHY01000007">
    <property type="protein sequence ID" value="GGG77813.1"/>
    <property type="molecule type" value="Genomic_DNA"/>
</dbReference>
<comment type="caution">
    <text evidence="1">The sequence shown here is derived from an EMBL/GenBank/DDBJ whole genome shotgun (WGS) entry which is preliminary data.</text>
</comment>
<dbReference type="Pfam" id="PF05954">
    <property type="entry name" value="Phage_GPD"/>
    <property type="match status" value="1"/>
</dbReference>
<dbReference type="RefSeq" id="WP_188890777.1">
    <property type="nucleotide sequence ID" value="NZ_BMHY01000007.1"/>
</dbReference>
<name>A0A917HFY9_9BACL</name>
<dbReference type="SUPFAM" id="SSF69279">
    <property type="entry name" value="Phage tail proteins"/>
    <property type="match status" value="1"/>
</dbReference>
<proteinExistence type="predicted"/>
<evidence type="ECO:0000313" key="2">
    <source>
        <dbReference type="Proteomes" id="UP000600247"/>
    </source>
</evidence>
<gene>
    <name evidence="1" type="ORF">GCM10010918_38220</name>
</gene>
<sequence>MAPSQTSGFASLETKYKHFVAPEMELLIDGESDKLAQMAVEWVEVDLSTETHADMAKFSIVNGFSISETKFNWVEDTIQVGKTLQVKLGYADKKGLLFDGLITGYTLDYSSNSAPKIIVTGMDRSFLLMRSSHSKGWSKMKDSDVVRQIAGDYGLTAEIDDTTITRERIEQAGVSDYHFIRSLAVDNDRQFYVEGSKLYFVKPKLGQPVVQLKYGQSLLGFALQIDASGQMAEVKVRGYDVDKKTHVEATAKSVTAMPSKSTTGPSLANKLSSKKVEIVYSQAASQAEAQLLATSMLERKARELVTGYGSSIGLPEIKPGKMIQIDGLGTGLNQTLRITRATHRLDADNGYTTSFEAEGNAI</sequence>
<dbReference type="AlphaFoldDB" id="A0A917HFY9"/>
<evidence type="ECO:0008006" key="3">
    <source>
        <dbReference type="Google" id="ProtNLM"/>
    </source>
</evidence>
<accession>A0A917HFY9</accession>